<dbReference type="InterPro" id="IPR009577">
    <property type="entry name" value="Sm_multidrug_ex"/>
</dbReference>
<organism evidence="3 4">
    <name type="scientific">Candidatus Thalassarchaeum betae</name>
    <dbReference type="NCBI Taxonomy" id="2599289"/>
    <lineage>
        <taxon>Archaea</taxon>
        <taxon>Methanobacteriati</taxon>
        <taxon>Thermoplasmatota</taxon>
        <taxon>Candidatus Poseidoniia</taxon>
        <taxon>Candidatus Poseidoniales</taxon>
        <taxon>Candidatus Thalassarchaeaceae</taxon>
        <taxon>Candidatus Thalassarchaeum</taxon>
    </lineage>
</organism>
<name>A0A2V3HSP1_9ARCH</name>
<dbReference type="AlphaFoldDB" id="A0A2V3HSP1"/>
<accession>A0A2V3HSP1</accession>
<keyword evidence="2" id="KW-0472">Membrane</keyword>
<dbReference type="Pfam" id="PF06695">
    <property type="entry name" value="Sm_multidrug_ex"/>
    <property type="match status" value="1"/>
</dbReference>
<feature type="transmembrane region" description="Helical" evidence="2">
    <location>
        <begin position="273"/>
        <end position="294"/>
    </location>
</feature>
<feature type="compositionally biased region" description="Polar residues" evidence="1">
    <location>
        <begin position="1"/>
        <end position="12"/>
    </location>
</feature>
<feature type="transmembrane region" description="Helical" evidence="2">
    <location>
        <begin position="645"/>
        <end position="664"/>
    </location>
</feature>
<gene>
    <name evidence="3" type="ORF">CXX69_01855</name>
</gene>
<sequence length="691" mass="77082">MRPSSPAATVTAAQEVPQDPTAPSPIDRELDRIRQRREGRRQFFRGTFDDWTLLFGLIAGVVFFGGVMLMSSGYIAADSVVVDGALSKTPLDTGEQCVDRTEEFWFNIWASNDEIFVQTHNAPERGTVLVISLVVSGENPMTSIFKGGLGDIRSQLLLDDELADGTYTVNVTLFASDSAVDLSPVASQEDFDEEEASLFPVKVKVVSVEVHTETTGGPFSQVKEKEAEIIDTESRSCWTTEGLGKWGWRLMGAEWGGGRETAMLWGGSAGIPAWWLAFVSLGMSIFFLCVQYPLMHRLYHRDDADLLTTPQMRRLIERTIRRVSKDLRFDVDFDEMKLQDRPISIDVYLPYSTTGKTIATPIDVRTEITKYLLEEYAVFGEMRPLQLKVVCTDSVTSGDDLTSLDSNFMAWGSSRIPLAEDYSGFFSEMSAFGKLEVAGQESLARWFRKHDLVGFGTAIMADEEAVFVRVIYRPVQRFAYFLFKPSYKDLQDDLEKQLSSDLAPHLRGRSLVVSARNEKSTLADRAIAGRVEQGVKEYTGEAMVAKMGGIAGALLQNPFMGDILSSVEYVAHKNQGRIDRYGYWGLIVFVWIPFMASGVLVGAMLGLVARMPFERVLAACMIGGTAASLTWAYTARGIIEFMERYQAEVFVPILLAIAVALTWLKVRDNKIRRREELFRDSMAFFAGASKS</sequence>
<keyword evidence="2" id="KW-1133">Transmembrane helix</keyword>
<feature type="transmembrane region" description="Helical" evidence="2">
    <location>
        <begin position="51"/>
        <end position="70"/>
    </location>
</feature>
<evidence type="ECO:0000256" key="1">
    <source>
        <dbReference type="SAM" id="MobiDB-lite"/>
    </source>
</evidence>
<reference evidence="3 4" key="1">
    <citation type="journal article" date="2015" name="Nat. Commun.">
        <title>Genomic and transcriptomic evidence for scavenging of diverse organic compounds by widespread deep-sea archaea.</title>
        <authorList>
            <person name="Li M."/>
            <person name="Baker B.J."/>
            <person name="Anantharaman K."/>
            <person name="Jain S."/>
            <person name="Breier J.A."/>
            <person name="Dick G.J."/>
        </authorList>
    </citation>
    <scope>NUCLEOTIDE SEQUENCE [LARGE SCALE GENOMIC DNA]</scope>
    <source>
        <strain evidence="3">Cayman_51_deep</strain>
    </source>
</reference>
<dbReference type="EMBL" id="PSPG01000003">
    <property type="protein sequence ID" value="PXF22157.1"/>
    <property type="molecule type" value="Genomic_DNA"/>
</dbReference>
<comment type="caution">
    <text evidence="3">The sequence shown here is derived from an EMBL/GenBank/DDBJ whole genome shotgun (WGS) entry which is preliminary data.</text>
</comment>
<protein>
    <recommendedName>
        <fullName evidence="5">Small multi-drug export protein</fullName>
    </recommendedName>
</protein>
<keyword evidence="2" id="KW-0812">Transmembrane</keyword>
<dbReference type="Proteomes" id="UP000248161">
    <property type="component" value="Unassembled WGS sequence"/>
</dbReference>
<evidence type="ECO:0000313" key="4">
    <source>
        <dbReference type="Proteomes" id="UP000248161"/>
    </source>
</evidence>
<evidence type="ECO:0000256" key="2">
    <source>
        <dbReference type="SAM" id="Phobius"/>
    </source>
</evidence>
<evidence type="ECO:0008006" key="5">
    <source>
        <dbReference type="Google" id="ProtNLM"/>
    </source>
</evidence>
<proteinExistence type="predicted"/>
<feature type="transmembrane region" description="Helical" evidence="2">
    <location>
        <begin position="581"/>
        <end position="609"/>
    </location>
</feature>
<evidence type="ECO:0000313" key="3">
    <source>
        <dbReference type="EMBL" id="PXF22157.1"/>
    </source>
</evidence>
<feature type="transmembrane region" description="Helical" evidence="2">
    <location>
        <begin position="616"/>
        <end position="633"/>
    </location>
</feature>
<feature type="region of interest" description="Disordered" evidence="1">
    <location>
        <begin position="1"/>
        <end position="26"/>
    </location>
</feature>